<reference evidence="16" key="1">
    <citation type="journal article" date="2019" name="Emerg. Infect. Dis.">
        <title>Distantly Related Rotaviruses in Common Shrews, Germany, 2004-2014.</title>
        <authorList>
            <person name="Johne R."/>
            <person name="Tausch S.H."/>
            <person name="Grutzke J."/>
            <person name="Falkenhagen A."/>
            <person name="Patzina-Mehling C."/>
            <person name="Beer M."/>
            <person name="Hoper D."/>
            <person name="Ulrich R.G."/>
        </authorList>
    </citation>
    <scope>NUCLEOTIDE SEQUENCE</scope>
    <source>
        <strain evidence="16">RVL/shrew-wt/GER/KS/12/0644/2012</strain>
    </source>
</reference>
<dbReference type="Gene3D" id="1.10.357.80">
    <property type="match status" value="2"/>
</dbReference>
<dbReference type="GO" id="GO:0003723">
    <property type="term" value="F:RNA binding"/>
    <property type="evidence" value="ECO:0007669"/>
    <property type="project" value="UniProtKB-KW"/>
</dbReference>
<evidence type="ECO:0000313" key="16">
    <source>
        <dbReference type="EMBL" id="QGR26285.1"/>
    </source>
</evidence>
<comment type="catalytic activity">
    <reaction evidence="12 13">
        <text>RNA(n) + a ribonucleoside 5'-triphosphate = RNA(n+1) + diphosphate</text>
        <dbReference type="Rhea" id="RHEA:21248"/>
        <dbReference type="Rhea" id="RHEA-COMP:14527"/>
        <dbReference type="Rhea" id="RHEA-COMP:17342"/>
        <dbReference type="ChEBI" id="CHEBI:33019"/>
        <dbReference type="ChEBI" id="CHEBI:61557"/>
        <dbReference type="ChEBI" id="CHEBI:140395"/>
        <dbReference type="EC" id="2.7.7.48"/>
    </reaction>
</comment>
<evidence type="ECO:0000256" key="10">
    <source>
        <dbReference type="ARBA" id="ARBA00022884"/>
    </source>
</evidence>
<dbReference type="InterPro" id="IPR043502">
    <property type="entry name" value="DNA/RNA_pol_sf"/>
</dbReference>
<comment type="similarity">
    <text evidence="2">Belongs to the reoviridae RNA-directed RNA polymerase family.</text>
</comment>
<keyword evidence="11 13" id="KW-0693">Viral RNA replication</keyword>
<evidence type="ECO:0000256" key="4">
    <source>
        <dbReference type="ARBA" id="ARBA00022412"/>
    </source>
</evidence>
<keyword evidence="8 13" id="KW-0547">Nucleotide-binding</keyword>
<dbReference type="InterPro" id="IPR007097">
    <property type="entry name" value="RNA-dir_pol_reovirus"/>
</dbReference>
<feature type="domain" description="RdRp catalytic" evidence="15">
    <location>
        <begin position="554"/>
        <end position="736"/>
    </location>
</feature>
<dbReference type="GO" id="GO:0039694">
    <property type="term" value="P:viral RNA genome replication"/>
    <property type="evidence" value="ECO:0007669"/>
    <property type="project" value="InterPro"/>
</dbReference>
<evidence type="ECO:0000256" key="3">
    <source>
        <dbReference type="ARBA" id="ARBA00012494"/>
    </source>
</evidence>
<accession>A0A650D7Q7</accession>
<evidence type="ECO:0000256" key="7">
    <source>
        <dbReference type="ARBA" id="ARBA00022695"/>
    </source>
</evidence>
<sequence length="1168" mass="134151">MDEEEYLDWLSRSIFRDLSYTSLVYTNPKIGIVELKNDGSKEYISRESQTKTPEQTIDYLLKILKDGQTSISGKLKYFLSIRYFTVYVDDKKDKRDIVKIILQKLINKLSDDVTISNELKECVEAIERESISWKIKNSKSFKPYHYDQTIEQFYQQNSFEFLETEDDFKWKSDTLEGMIPHFNHRTHTLISAVVFAINSRYNTYDSNQKQALLYLLNLILAKYSDGYIELQSNRKWSLTFKEMQQSKFKLYSQKIIHAACAMITILHADPIDPFFLCQIVASFSIIPAHAAKQLSSPMTLYIGVCQLDSNITVSTDRVAECISIDVPNVTRLDPEQLKEWNEDYENYPFQSSRMIQMMHRNITNVKIHQFYKIFNCFSATFHVGHRIDNPQDAIRDQISVNYTNNVNREMYDQYYYMLKRMIKKEILSYVEDTYAKYGDDVTAESLSALANSSNGFPVRVQFVDREISTTKKILHMDNALYNKESFTDIKSIMEKGIPMGTRNVPARQTRGIFILPWQVAAVQHTLAESIYKHAKKGAYSASFAEAYTAKAVSLTYGILAQNTSKAEQLIVYADVSQWDASQHNTEPYRSAWINAIKEARLESKIPYEDEPKVLGMNVLDKMIEIQASLLNSKLLLSSKGSQREDEMVIYHGVASGEKTTKIGNSMANIALISTVLKNCDIALPNFRVTHMRVDGDDNVVVAYCDDNIKYVQDTIKEKYSEMNARVKALASYTGLEMAKKFIICGKIFERGAISIFTAERPYGTDLSNQSITGSLLYSASVNSYRGFGDKYLEFLQDVLIPPSASVRVTGRLRLLLTPVTLFSTGSLAFEVTPYGLGGRMRLYTSNEELMQLYKTLSMSVSVSVSPEDIKLYENTPQFNSRIEVMKKSIQSNMKSEAKIITDIMFKKESQKTLGVPHVNTQKNRMQQDKSKKMLSVVLTKLPKVTKYFPDEIFSFIVSHSVVQNPILHEFGKVYMFNNKNISILQQQIGVRVSDRKLFSKPSNTLLNLVNKHSPIKISPDDIYKSSDKYKLTTMEGKKRFLMDLGLTGSELRFYLNSKMLFHDLLAMKYDKLYETPGFGSTQLTTLPLDLAAAEIVFKIQVNMPTQYYEILMLILLYEYVNYVIFTGKPKVFRLRMEDQTQTAKFVSHVMNMIDNIQLDVVNFKDDAW</sequence>
<evidence type="ECO:0000259" key="15">
    <source>
        <dbReference type="PROSITE" id="PS50523"/>
    </source>
</evidence>
<dbReference type="GO" id="GO:0044423">
    <property type="term" value="C:virion component"/>
    <property type="evidence" value="ECO:0007669"/>
    <property type="project" value="UniProtKB-KW"/>
</dbReference>
<keyword evidence="5 13" id="KW-0696">RNA-directed RNA polymerase</keyword>
<evidence type="ECO:0000256" key="11">
    <source>
        <dbReference type="ARBA" id="ARBA00022953"/>
    </source>
</evidence>
<name>A0A650D7Q7_9REOV</name>
<dbReference type="Pfam" id="PF02123">
    <property type="entry name" value="RdRP_4"/>
    <property type="match status" value="1"/>
</dbReference>
<evidence type="ECO:0000256" key="12">
    <source>
        <dbReference type="ARBA" id="ARBA00048744"/>
    </source>
</evidence>
<evidence type="ECO:0000256" key="5">
    <source>
        <dbReference type="ARBA" id="ARBA00022484"/>
    </source>
</evidence>
<dbReference type="EMBL" id="MN307966">
    <property type="protein sequence ID" value="QGR26285.1"/>
    <property type="molecule type" value="Genomic_RNA"/>
</dbReference>
<evidence type="ECO:0000256" key="6">
    <source>
        <dbReference type="ARBA" id="ARBA00022679"/>
    </source>
</evidence>
<dbReference type="GO" id="GO:0000166">
    <property type="term" value="F:nucleotide binding"/>
    <property type="evidence" value="ECO:0007669"/>
    <property type="project" value="UniProtKB-KW"/>
</dbReference>
<proteinExistence type="inferred from homology"/>
<dbReference type="SUPFAM" id="SSF56672">
    <property type="entry name" value="DNA/RNA polymerases"/>
    <property type="match status" value="1"/>
</dbReference>
<evidence type="ECO:0000256" key="9">
    <source>
        <dbReference type="ARBA" id="ARBA00022844"/>
    </source>
</evidence>
<keyword evidence="10" id="KW-0694">RNA-binding</keyword>
<dbReference type="PROSITE" id="PS50523">
    <property type="entry name" value="RDRP_DSRNA_REO"/>
    <property type="match status" value="1"/>
</dbReference>
<dbReference type="Gene3D" id="3.30.70.2480">
    <property type="match status" value="1"/>
</dbReference>
<evidence type="ECO:0000259" key="14">
    <source>
        <dbReference type="PROSITE" id="PS50507"/>
    </source>
</evidence>
<comment type="subcellular location">
    <subcellularLocation>
        <location evidence="1">Virion</location>
    </subcellularLocation>
</comment>
<organism evidence="16">
    <name type="scientific">Rotavirus L</name>
    <dbReference type="NCBI Taxonomy" id="2682576"/>
    <lineage>
        <taxon>Viruses</taxon>
        <taxon>Riboviria</taxon>
        <taxon>Orthornavirae</taxon>
        <taxon>Duplornaviricota</taxon>
        <taxon>Resentoviricetes</taxon>
        <taxon>Reovirales</taxon>
        <taxon>Sedoreoviridae</taxon>
        <taxon>Rotavirus</taxon>
        <taxon>Rotavirus lambdagastroenteritidis</taxon>
    </lineage>
</organism>
<feature type="domain" description="RdRp catalytic" evidence="14">
    <location>
        <begin position="568"/>
        <end position="710"/>
    </location>
</feature>
<keyword evidence="7 13" id="KW-0548">Nucleotidyltransferase</keyword>
<evidence type="ECO:0000256" key="1">
    <source>
        <dbReference type="ARBA" id="ARBA00004328"/>
    </source>
</evidence>
<keyword evidence="6 13" id="KW-0808">Transferase</keyword>
<keyword evidence="9" id="KW-0946">Virion</keyword>
<dbReference type="GO" id="GO:0006351">
    <property type="term" value="P:DNA-templated transcription"/>
    <property type="evidence" value="ECO:0007669"/>
    <property type="project" value="InterPro"/>
</dbReference>
<dbReference type="InterPro" id="IPR001795">
    <property type="entry name" value="RNA-dir_pol_luteovirus"/>
</dbReference>
<dbReference type="PROSITE" id="PS50507">
    <property type="entry name" value="RDRP_SSRNA_POS"/>
    <property type="match status" value="1"/>
</dbReference>
<dbReference type="EC" id="2.7.7.48" evidence="3 13"/>
<dbReference type="GO" id="GO:0003968">
    <property type="term" value="F:RNA-directed RNA polymerase activity"/>
    <property type="evidence" value="ECO:0007669"/>
    <property type="project" value="UniProtKB-KW"/>
</dbReference>
<evidence type="ECO:0000256" key="13">
    <source>
        <dbReference type="RuleBase" id="RU364050"/>
    </source>
</evidence>
<dbReference type="InterPro" id="IPR007094">
    <property type="entry name" value="RNA-dir_pol_PSvirus"/>
</dbReference>
<protein>
    <recommendedName>
        <fullName evidence="4 13">RNA-directed RNA polymerase</fullName>
        <ecNumber evidence="3 13">2.7.7.48</ecNumber>
    </recommendedName>
</protein>
<evidence type="ECO:0000256" key="2">
    <source>
        <dbReference type="ARBA" id="ARBA00009581"/>
    </source>
</evidence>
<evidence type="ECO:0000256" key="8">
    <source>
        <dbReference type="ARBA" id="ARBA00022741"/>
    </source>
</evidence>